<name>A0AAV8XF22_9CUCU</name>
<feature type="compositionally biased region" description="Low complexity" evidence="1">
    <location>
        <begin position="205"/>
        <end position="225"/>
    </location>
</feature>
<evidence type="ECO:0000313" key="2">
    <source>
        <dbReference type="EMBL" id="KAJ8937019.1"/>
    </source>
</evidence>
<keyword evidence="3" id="KW-1185">Reference proteome</keyword>
<dbReference type="EMBL" id="JANEYF010003362">
    <property type="protein sequence ID" value="KAJ8937019.1"/>
    <property type="molecule type" value="Genomic_DNA"/>
</dbReference>
<feature type="compositionally biased region" description="Low complexity" evidence="1">
    <location>
        <begin position="161"/>
        <end position="172"/>
    </location>
</feature>
<evidence type="ECO:0000256" key="1">
    <source>
        <dbReference type="SAM" id="MobiDB-lite"/>
    </source>
</evidence>
<gene>
    <name evidence="2" type="ORF">NQ314_012101</name>
</gene>
<comment type="caution">
    <text evidence="2">The sequence shown here is derived from an EMBL/GenBank/DDBJ whole genome shotgun (WGS) entry which is preliminary data.</text>
</comment>
<feature type="region of interest" description="Disordered" evidence="1">
    <location>
        <begin position="31"/>
        <end position="63"/>
    </location>
</feature>
<protein>
    <submittedName>
        <fullName evidence="2">Uncharacterized protein</fullName>
    </submittedName>
</protein>
<evidence type="ECO:0000313" key="3">
    <source>
        <dbReference type="Proteomes" id="UP001162156"/>
    </source>
</evidence>
<reference evidence="2" key="1">
    <citation type="journal article" date="2023" name="Insect Mol. Biol.">
        <title>Genome sequencing provides insights into the evolution of gene families encoding plant cell wall-degrading enzymes in longhorned beetles.</title>
        <authorList>
            <person name="Shin N.R."/>
            <person name="Okamura Y."/>
            <person name="Kirsch R."/>
            <person name="Pauchet Y."/>
        </authorList>
    </citation>
    <scope>NUCLEOTIDE SEQUENCE</scope>
    <source>
        <strain evidence="2">RBIC_L_NR</strain>
    </source>
</reference>
<organism evidence="2 3">
    <name type="scientific">Rhamnusium bicolor</name>
    <dbReference type="NCBI Taxonomy" id="1586634"/>
    <lineage>
        <taxon>Eukaryota</taxon>
        <taxon>Metazoa</taxon>
        <taxon>Ecdysozoa</taxon>
        <taxon>Arthropoda</taxon>
        <taxon>Hexapoda</taxon>
        <taxon>Insecta</taxon>
        <taxon>Pterygota</taxon>
        <taxon>Neoptera</taxon>
        <taxon>Endopterygota</taxon>
        <taxon>Coleoptera</taxon>
        <taxon>Polyphaga</taxon>
        <taxon>Cucujiformia</taxon>
        <taxon>Chrysomeloidea</taxon>
        <taxon>Cerambycidae</taxon>
        <taxon>Lepturinae</taxon>
        <taxon>Rhagiini</taxon>
        <taxon>Rhamnusium</taxon>
    </lineage>
</organism>
<dbReference type="Proteomes" id="UP001162156">
    <property type="component" value="Unassembled WGS sequence"/>
</dbReference>
<sequence length="246" mass="25684">MACIQKAPVAAATVPSPVKKPSIAIVAGASTSEDVCPWEAGPPEPRSRKNSAQLDSGSSSSDISVAVAEVTEKIQRSCMLTQQHTLDGGRKLTANPTDPPRRASVSVPITHSTDSSKRKVSSFEDSSAATSTSSSVFVNPSDTDNKSEEKTMAGANAPIISVSSVVDDLPSDSGDHQEEEEEAEKVKEKTEEIGIVAGYSQEPLAPLAEPDSESPASEFPPSEPGECAEGEGEGEAKSNDVCPWED</sequence>
<feature type="non-terminal residue" evidence="2">
    <location>
        <position position="246"/>
    </location>
</feature>
<proteinExistence type="predicted"/>
<accession>A0AAV8XF22</accession>
<feature type="region of interest" description="Disordered" evidence="1">
    <location>
        <begin position="81"/>
        <end position="246"/>
    </location>
</feature>
<dbReference type="AlphaFoldDB" id="A0AAV8XF22"/>
<feature type="compositionally biased region" description="Low complexity" evidence="1">
    <location>
        <begin position="123"/>
        <end position="137"/>
    </location>
</feature>